<evidence type="ECO:0000313" key="1">
    <source>
        <dbReference type="EMBL" id="OYD21114.1"/>
    </source>
</evidence>
<dbReference type="Proteomes" id="UP000243640">
    <property type="component" value="Unassembled WGS sequence"/>
</dbReference>
<gene>
    <name evidence="1" type="ORF">B6S09_17360</name>
</gene>
<sequence length="61" mass="6883">MQHHGAVFTNGVEHDRVIGLGHHFPHNVNTFGFQPLQVGKVHSDDCVKKLCRYDTTSLELN</sequence>
<organism evidence="1 2">
    <name type="scientific">Oceanimonas baumannii</name>
    <dbReference type="NCBI Taxonomy" id="129578"/>
    <lineage>
        <taxon>Bacteria</taxon>
        <taxon>Pseudomonadati</taxon>
        <taxon>Pseudomonadota</taxon>
        <taxon>Gammaproteobacteria</taxon>
        <taxon>Aeromonadales</taxon>
        <taxon>Aeromonadaceae</taxon>
        <taxon>Oceanimonas</taxon>
    </lineage>
</organism>
<name>A0A235C9L1_9GAMM</name>
<dbReference type="EMBL" id="NQJF01000020">
    <property type="protein sequence ID" value="OYD21114.1"/>
    <property type="molecule type" value="Genomic_DNA"/>
</dbReference>
<comment type="caution">
    <text evidence="1">The sequence shown here is derived from an EMBL/GenBank/DDBJ whole genome shotgun (WGS) entry which is preliminary data.</text>
</comment>
<reference evidence="1 2" key="1">
    <citation type="submission" date="2017-08" db="EMBL/GenBank/DDBJ databases">
        <title>Draft Genome Sequence of the Marine Bacterium Oceanimonas baumannii ATCC 700832.</title>
        <authorList>
            <person name="Mcclelland W.D."/>
            <person name="Brennan M.A."/>
            <person name="Trachtenberg A.M."/>
            <person name="Maclea K.S."/>
        </authorList>
    </citation>
    <scope>NUCLEOTIDE SEQUENCE [LARGE SCALE GENOMIC DNA]</scope>
    <source>
        <strain evidence="1 2">ATCC 700832</strain>
    </source>
</reference>
<protein>
    <submittedName>
        <fullName evidence="1">Uncharacterized protein</fullName>
    </submittedName>
</protein>
<proteinExistence type="predicted"/>
<accession>A0A235C9L1</accession>
<dbReference type="AlphaFoldDB" id="A0A235C9L1"/>
<evidence type="ECO:0000313" key="2">
    <source>
        <dbReference type="Proteomes" id="UP000243640"/>
    </source>
</evidence>